<dbReference type="Proteomes" id="UP000286268">
    <property type="component" value="Chromosome"/>
</dbReference>
<accession>A0A3R5R0N1</accession>
<dbReference type="RefSeq" id="WP_128214612.1">
    <property type="nucleotide sequence ID" value="NZ_CP025746.1"/>
</dbReference>
<dbReference type="OrthoDB" id="1906546at2"/>
<keyword evidence="1" id="KW-0732">Signal</keyword>
<keyword evidence="4" id="KW-1185">Reference proteome</keyword>
<dbReference type="KEGG" id="cmah:C1I91_20890"/>
<proteinExistence type="predicted"/>
<dbReference type="Pfam" id="PF17118">
    <property type="entry name" value="DUF5105"/>
    <property type="match status" value="1"/>
</dbReference>
<dbReference type="EMBL" id="CP025746">
    <property type="protein sequence ID" value="QAA33891.1"/>
    <property type="molecule type" value="Genomic_DNA"/>
</dbReference>
<protein>
    <submittedName>
        <fullName evidence="3">DUF5105 domain-containing protein</fullName>
    </submittedName>
</protein>
<dbReference type="PROSITE" id="PS51257">
    <property type="entry name" value="PROKAR_LIPOPROTEIN"/>
    <property type="match status" value="1"/>
</dbReference>
<sequence length="204" mass="22909">MRRIKNIFILLMAVLLSTLTLVGCGEPKVTPEDSAKTILDIIIKNDKSNIDKVGITEKEYTNIRESFEGGLMKGISSSGLDESILTDEVKNKLKSDILTGLSKVSYEIGAVSKEKDSAKVEIKIKGFDMDKISKTAEDKLKKEYEDNQSMTEKQIYQESFKIVGEEIAKGTFVENPKTVTLTFTKENNVWMPKESELVDLMKEI</sequence>
<feature type="chain" id="PRO_5038618523" evidence="1">
    <location>
        <begin position="23"/>
        <end position="204"/>
    </location>
</feature>
<feature type="domain" description="DUF5105" evidence="2">
    <location>
        <begin position="31"/>
        <end position="191"/>
    </location>
</feature>
<dbReference type="AlphaFoldDB" id="A0A3R5R0N1"/>
<gene>
    <name evidence="3" type="ORF">C1I91_20890</name>
</gene>
<evidence type="ECO:0000256" key="1">
    <source>
        <dbReference type="SAM" id="SignalP"/>
    </source>
</evidence>
<dbReference type="InterPro" id="IPR031343">
    <property type="entry name" value="DUF5105"/>
</dbReference>
<feature type="signal peptide" evidence="1">
    <location>
        <begin position="1"/>
        <end position="22"/>
    </location>
</feature>
<evidence type="ECO:0000313" key="3">
    <source>
        <dbReference type="EMBL" id="QAA33891.1"/>
    </source>
</evidence>
<organism evidence="3 4">
    <name type="scientific">Clostridium manihotivorum</name>
    <dbReference type="NCBI Taxonomy" id="2320868"/>
    <lineage>
        <taxon>Bacteria</taxon>
        <taxon>Bacillati</taxon>
        <taxon>Bacillota</taxon>
        <taxon>Clostridia</taxon>
        <taxon>Eubacteriales</taxon>
        <taxon>Clostridiaceae</taxon>
        <taxon>Clostridium</taxon>
    </lineage>
</organism>
<name>A0A3R5R0N1_9CLOT</name>
<evidence type="ECO:0000313" key="4">
    <source>
        <dbReference type="Proteomes" id="UP000286268"/>
    </source>
</evidence>
<reference evidence="3 4" key="1">
    <citation type="submission" date="2018-01" db="EMBL/GenBank/DDBJ databases">
        <title>Genome Sequencing and Assembly of Anaerobacter polyendosporus strain CT4.</title>
        <authorList>
            <person name="Tachaapaikoon C."/>
            <person name="Sutheeworapong S."/>
            <person name="Jenjaroenpun P."/>
            <person name="Wongsurawat T."/>
            <person name="Nookeaw I."/>
            <person name="Cheawchanlertfa P."/>
            <person name="Kosugi A."/>
            <person name="Cheevadhanarak S."/>
            <person name="Ratanakhanokchai K."/>
        </authorList>
    </citation>
    <scope>NUCLEOTIDE SEQUENCE [LARGE SCALE GENOMIC DNA]</scope>
    <source>
        <strain evidence="3 4">CT4</strain>
    </source>
</reference>
<evidence type="ECO:0000259" key="2">
    <source>
        <dbReference type="Pfam" id="PF17118"/>
    </source>
</evidence>